<gene>
    <name evidence="9" type="ORF">N0B31_21380</name>
</gene>
<evidence type="ECO:0000256" key="2">
    <source>
        <dbReference type="ARBA" id="ARBA00010735"/>
    </source>
</evidence>
<dbReference type="GO" id="GO:1903785">
    <property type="term" value="P:L-valine transmembrane transport"/>
    <property type="evidence" value="ECO:0007669"/>
    <property type="project" value="TreeGrafter"/>
</dbReference>
<evidence type="ECO:0000256" key="1">
    <source>
        <dbReference type="ARBA" id="ARBA00004651"/>
    </source>
</evidence>
<feature type="transmembrane region" description="Helical" evidence="8">
    <location>
        <begin position="66"/>
        <end position="84"/>
    </location>
</feature>
<feature type="transmembrane region" description="Helical" evidence="8">
    <location>
        <begin position="12"/>
        <end position="33"/>
    </location>
</feature>
<keyword evidence="4" id="KW-1003">Cell membrane</keyword>
<dbReference type="KEGG" id="ssai:N0B31_21380"/>
<comment type="subcellular location">
    <subcellularLocation>
        <location evidence="1">Cell membrane</location>
        <topology evidence="1">Multi-pass membrane protein</topology>
    </subcellularLocation>
</comment>
<dbReference type="InterPro" id="IPR011606">
    <property type="entry name" value="Brnchd-chn_aa_trnsp_permease"/>
</dbReference>
<keyword evidence="7 8" id="KW-0472">Membrane</keyword>
<organism evidence="9 10">
    <name type="scientific">Salinirubellus salinus</name>
    <dbReference type="NCBI Taxonomy" id="1364945"/>
    <lineage>
        <taxon>Archaea</taxon>
        <taxon>Methanobacteriati</taxon>
        <taxon>Methanobacteriota</taxon>
        <taxon>Stenosarchaea group</taxon>
        <taxon>Halobacteria</taxon>
        <taxon>Halobacteriales</taxon>
        <taxon>Natronomonadaceae</taxon>
        <taxon>Salinirubellus</taxon>
    </lineage>
</organism>
<feature type="transmembrane region" description="Helical" evidence="8">
    <location>
        <begin position="39"/>
        <end position="59"/>
    </location>
</feature>
<evidence type="ECO:0000256" key="4">
    <source>
        <dbReference type="ARBA" id="ARBA00022475"/>
    </source>
</evidence>
<evidence type="ECO:0000256" key="7">
    <source>
        <dbReference type="ARBA" id="ARBA00023136"/>
    </source>
</evidence>
<keyword evidence="10" id="KW-1185">Reference proteome</keyword>
<dbReference type="PANTHER" id="PTHR34979">
    <property type="entry name" value="INNER MEMBRANE PROTEIN YGAZ"/>
    <property type="match status" value="1"/>
</dbReference>
<protein>
    <submittedName>
        <fullName evidence="9">AzlC family ABC transporter permease</fullName>
    </submittedName>
</protein>
<evidence type="ECO:0000256" key="5">
    <source>
        <dbReference type="ARBA" id="ARBA00022692"/>
    </source>
</evidence>
<keyword evidence="3" id="KW-0813">Transport</keyword>
<dbReference type="AlphaFoldDB" id="A0A9E7R399"/>
<evidence type="ECO:0000256" key="8">
    <source>
        <dbReference type="SAM" id="Phobius"/>
    </source>
</evidence>
<dbReference type="Proteomes" id="UP001057580">
    <property type="component" value="Chromosome"/>
</dbReference>
<evidence type="ECO:0000256" key="3">
    <source>
        <dbReference type="ARBA" id="ARBA00022448"/>
    </source>
</evidence>
<accession>A0A9E7R399</accession>
<sequence>MSRREALRAGVRATTPVVLGVVPFGLVAGAAAIGAGLSILQAAALSVVVFAGASQLAIIELLGRDAALVVVVGTALVINARMFMYSASLAPHFLEEDSRWRARWRTC</sequence>
<dbReference type="EMBL" id="CP104003">
    <property type="protein sequence ID" value="UWM54658.1"/>
    <property type="molecule type" value="Genomic_DNA"/>
</dbReference>
<dbReference type="Pfam" id="PF03591">
    <property type="entry name" value="AzlC"/>
    <property type="match status" value="1"/>
</dbReference>
<evidence type="ECO:0000313" key="10">
    <source>
        <dbReference type="Proteomes" id="UP001057580"/>
    </source>
</evidence>
<name>A0A9E7R399_9EURY</name>
<dbReference type="GO" id="GO:0005886">
    <property type="term" value="C:plasma membrane"/>
    <property type="evidence" value="ECO:0007669"/>
    <property type="project" value="UniProtKB-SubCell"/>
</dbReference>
<reference evidence="9" key="1">
    <citation type="submission" date="2022-09" db="EMBL/GenBank/DDBJ databases">
        <title>Diverse halophilic archaea isolated from saline environments.</title>
        <authorList>
            <person name="Cui H.-L."/>
        </authorList>
    </citation>
    <scope>NUCLEOTIDE SEQUENCE</scope>
    <source>
        <strain evidence="9">ZS-35-S2</strain>
    </source>
</reference>
<evidence type="ECO:0000256" key="6">
    <source>
        <dbReference type="ARBA" id="ARBA00022989"/>
    </source>
</evidence>
<proteinExistence type="inferred from homology"/>
<evidence type="ECO:0000313" key="9">
    <source>
        <dbReference type="EMBL" id="UWM54658.1"/>
    </source>
</evidence>
<keyword evidence="5 8" id="KW-0812">Transmembrane</keyword>
<dbReference type="PANTHER" id="PTHR34979:SF1">
    <property type="entry name" value="INNER MEMBRANE PROTEIN YGAZ"/>
    <property type="match status" value="1"/>
</dbReference>
<keyword evidence="6 8" id="KW-1133">Transmembrane helix</keyword>
<comment type="similarity">
    <text evidence="2">Belongs to the AzlC family.</text>
</comment>